<dbReference type="Proteomes" id="UP000191418">
    <property type="component" value="Unassembled WGS sequence"/>
</dbReference>
<dbReference type="EMBL" id="MTSM01000007">
    <property type="protein sequence ID" value="OPX55723.1"/>
    <property type="molecule type" value="Genomic_DNA"/>
</dbReference>
<dbReference type="InterPro" id="IPR052520">
    <property type="entry name" value="ATL_DNA_repair"/>
</dbReference>
<keyword evidence="1" id="KW-0227">DNA damage</keyword>
<dbReference type="PANTHER" id="PTHR42942">
    <property type="entry name" value="6-O-METHYLGUANINE DNA METHYLTRANSFERASE"/>
    <property type="match status" value="1"/>
</dbReference>
<dbReference type="CDD" id="cd06445">
    <property type="entry name" value="ATase"/>
    <property type="match status" value="1"/>
</dbReference>
<dbReference type="AlphaFoldDB" id="A0A1T4NPI5"/>
<sequence>MNDSPIPKQVLITSMVAQIPEGRFSTYGRIAALLPETHARQVARVLAQLPAGSTLPWHRVVNSQFKASTFGHCAEQQARLRAEGLLFDQKGRLPKDKVWPESLSTTDTQPEKFCKKISNSET</sequence>
<reference evidence="4 5" key="1">
    <citation type="submission" date="2017-01" db="EMBL/GenBank/DDBJ databases">
        <title>Genome Sequencing of a Marine Spirillum, Oceanospirillum multiglobuliferum ATCC 33336, from Japan.</title>
        <authorList>
            <person name="Carney J.G."/>
            <person name="Trachtenberg A.M."/>
            <person name="Rheaume B.A."/>
            <person name="Linnane J.D."/>
            <person name="Pitts N.L."/>
            <person name="Mykles D.L."/>
            <person name="Maclea K.S."/>
        </authorList>
    </citation>
    <scope>NUCLEOTIDE SEQUENCE [LARGE SCALE GENOMIC DNA]</scope>
    <source>
        <strain evidence="4 5">ATCC 33336</strain>
    </source>
</reference>
<evidence type="ECO:0000256" key="1">
    <source>
        <dbReference type="ARBA" id="ARBA00022763"/>
    </source>
</evidence>
<feature type="region of interest" description="Disordered" evidence="2">
    <location>
        <begin position="97"/>
        <end position="122"/>
    </location>
</feature>
<dbReference type="Pfam" id="PF01035">
    <property type="entry name" value="DNA_binding_1"/>
    <property type="match status" value="1"/>
</dbReference>
<organism evidence="4 5">
    <name type="scientific">Oceanospirillum multiglobuliferum</name>
    <dbReference type="NCBI Taxonomy" id="64969"/>
    <lineage>
        <taxon>Bacteria</taxon>
        <taxon>Pseudomonadati</taxon>
        <taxon>Pseudomonadota</taxon>
        <taxon>Gammaproteobacteria</taxon>
        <taxon>Oceanospirillales</taxon>
        <taxon>Oceanospirillaceae</taxon>
        <taxon>Oceanospirillum</taxon>
    </lineage>
</organism>
<dbReference type="Gene3D" id="1.10.10.10">
    <property type="entry name" value="Winged helix-like DNA-binding domain superfamily/Winged helix DNA-binding domain"/>
    <property type="match status" value="1"/>
</dbReference>
<dbReference type="GO" id="GO:0003824">
    <property type="term" value="F:catalytic activity"/>
    <property type="evidence" value="ECO:0007669"/>
    <property type="project" value="InterPro"/>
</dbReference>
<dbReference type="GO" id="GO:0006281">
    <property type="term" value="P:DNA repair"/>
    <property type="evidence" value="ECO:0007669"/>
    <property type="project" value="InterPro"/>
</dbReference>
<accession>A0A1T4NPI5</accession>
<dbReference type="InterPro" id="IPR036217">
    <property type="entry name" value="MethylDNA_cys_MeTrfase_DNAb"/>
</dbReference>
<evidence type="ECO:0000256" key="2">
    <source>
        <dbReference type="SAM" id="MobiDB-lite"/>
    </source>
</evidence>
<protein>
    <recommendedName>
        <fullName evidence="3">Methylated-DNA-[protein]-cysteine S-methyltransferase DNA binding domain-containing protein</fullName>
    </recommendedName>
</protein>
<gene>
    <name evidence="4" type="ORF">BTE48_07465</name>
</gene>
<keyword evidence="5" id="KW-1185">Reference proteome</keyword>
<dbReference type="PANTHER" id="PTHR42942:SF1">
    <property type="entry name" value="ALKYLTRANSFERASE-LIKE PROTEIN 1"/>
    <property type="match status" value="1"/>
</dbReference>
<proteinExistence type="predicted"/>
<dbReference type="STRING" id="64969.SAMN02745127_01199"/>
<dbReference type="RefSeq" id="WP_200810621.1">
    <property type="nucleotide sequence ID" value="NZ_FUXG01000006.1"/>
</dbReference>
<dbReference type="InterPro" id="IPR036388">
    <property type="entry name" value="WH-like_DNA-bd_sf"/>
</dbReference>
<evidence type="ECO:0000259" key="3">
    <source>
        <dbReference type="Pfam" id="PF01035"/>
    </source>
</evidence>
<feature type="domain" description="Methylated-DNA-[protein]-cysteine S-methyltransferase DNA binding" evidence="3">
    <location>
        <begin position="12"/>
        <end position="84"/>
    </location>
</feature>
<name>A0A1T4NPI5_9GAMM</name>
<evidence type="ECO:0000313" key="5">
    <source>
        <dbReference type="Proteomes" id="UP000191418"/>
    </source>
</evidence>
<evidence type="ECO:0000313" key="4">
    <source>
        <dbReference type="EMBL" id="OPX55723.1"/>
    </source>
</evidence>
<comment type="caution">
    <text evidence="4">The sequence shown here is derived from an EMBL/GenBank/DDBJ whole genome shotgun (WGS) entry which is preliminary data.</text>
</comment>
<dbReference type="InterPro" id="IPR014048">
    <property type="entry name" value="MethylDNA_cys_MeTrfase_DNA-bd"/>
</dbReference>
<dbReference type="SUPFAM" id="SSF46767">
    <property type="entry name" value="Methylated DNA-protein cysteine methyltransferase, C-terminal domain"/>
    <property type="match status" value="1"/>
</dbReference>